<dbReference type="Proteomes" id="UP000230543">
    <property type="component" value="Unassembled WGS sequence"/>
</dbReference>
<dbReference type="Pfam" id="PF01402">
    <property type="entry name" value="RHH_1"/>
    <property type="match status" value="1"/>
</dbReference>
<gene>
    <name evidence="2" type="ORF">COU22_02475</name>
</gene>
<evidence type="ECO:0000313" key="2">
    <source>
        <dbReference type="EMBL" id="PIT90369.1"/>
    </source>
</evidence>
<reference evidence="3" key="1">
    <citation type="submission" date="2017-09" db="EMBL/GenBank/DDBJ databases">
        <title>Depth-based differentiation of microbial function through sediment-hosted aquifers and enrichment of novel symbionts in the deep terrestrial subsurface.</title>
        <authorList>
            <person name="Probst A.J."/>
            <person name="Ladd B."/>
            <person name="Jarett J.K."/>
            <person name="Geller-Mcgrath D.E."/>
            <person name="Sieber C.M.K."/>
            <person name="Emerson J.B."/>
            <person name="Anantharaman K."/>
            <person name="Thomas B.C."/>
            <person name="Malmstrom R."/>
            <person name="Stieglmeier M."/>
            <person name="Klingl A."/>
            <person name="Woyke T."/>
            <person name="Ryan C.M."/>
            <person name="Banfield J.F."/>
        </authorList>
    </citation>
    <scope>NUCLEOTIDE SEQUENCE [LARGE SCALE GENOMIC DNA]</scope>
</reference>
<feature type="domain" description="Ribbon-helix-helix protein CopG" evidence="1">
    <location>
        <begin position="23"/>
        <end position="61"/>
    </location>
</feature>
<proteinExistence type="predicted"/>
<sequence length="89" mass="10464">MTNILVVLKCNKYYYIFYMRNIINISLPEATVRQVKKDIKAGGFASTSEFFRYLIRLWNEQKLIQDVEDSEKELSAGKAKVLKSLRDLR</sequence>
<protein>
    <recommendedName>
        <fullName evidence="1">Ribbon-helix-helix protein CopG domain-containing protein</fullName>
    </recommendedName>
</protein>
<evidence type="ECO:0000259" key="1">
    <source>
        <dbReference type="Pfam" id="PF01402"/>
    </source>
</evidence>
<dbReference type="GO" id="GO:0006355">
    <property type="term" value="P:regulation of DNA-templated transcription"/>
    <property type="evidence" value="ECO:0007669"/>
    <property type="project" value="InterPro"/>
</dbReference>
<dbReference type="AlphaFoldDB" id="A0A2M6WC40"/>
<dbReference type="SUPFAM" id="SSF47598">
    <property type="entry name" value="Ribbon-helix-helix"/>
    <property type="match status" value="1"/>
</dbReference>
<evidence type="ECO:0000313" key="3">
    <source>
        <dbReference type="Proteomes" id="UP000230543"/>
    </source>
</evidence>
<dbReference type="InterPro" id="IPR010985">
    <property type="entry name" value="Ribbon_hlx_hlx"/>
</dbReference>
<dbReference type="EMBL" id="PFBO01000090">
    <property type="protein sequence ID" value="PIT90369.1"/>
    <property type="molecule type" value="Genomic_DNA"/>
</dbReference>
<comment type="caution">
    <text evidence="2">The sequence shown here is derived from an EMBL/GenBank/DDBJ whole genome shotgun (WGS) entry which is preliminary data.</text>
</comment>
<organism evidence="2 3">
    <name type="scientific">Candidatus Komeilibacteria bacterium CG10_big_fil_rev_8_21_14_0_10_41_13</name>
    <dbReference type="NCBI Taxonomy" id="1974476"/>
    <lineage>
        <taxon>Bacteria</taxon>
        <taxon>Candidatus Komeiliibacteriota</taxon>
    </lineage>
</organism>
<accession>A0A2M6WC40</accession>
<dbReference type="CDD" id="cd22231">
    <property type="entry name" value="RHH_NikR_HicB-like"/>
    <property type="match status" value="1"/>
</dbReference>
<name>A0A2M6WC40_9BACT</name>
<dbReference type="InterPro" id="IPR002145">
    <property type="entry name" value="CopG"/>
</dbReference>